<dbReference type="InterPro" id="IPR039994">
    <property type="entry name" value="NO66-like"/>
</dbReference>
<evidence type="ECO:0000259" key="6">
    <source>
        <dbReference type="PROSITE" id="PS51184"/>
    </source>
</evidence>
<sequence length="393" mass="44800">MTDSDNHDNWPDPESLLGGISIETFLREYWQKKPLLIRGAWPGFQPPVTADELAGLACEREVESRLILERDGEYPWQVLNGPFDESEFGNLPQSHWSLLVQRVDRHVPDAADLLQRFLFIPAWRVDDLMISFAPEHGSVGAHIDQYDVFLLQGLGRREWQINDRDYSETDFVPDMDLKILPEFTPTERWTLEPGDMLYLPPGVAHHGVAQEPCMTLSIGFRAPSRLDLLSAFADDCLIDGHDRRYRDPDLQTGGYSHELNDTTRADLRTLLREALADDTALDQWLGRQLTRVDSDPQPVPCDPPWNLEQFKQTCREQGELLQSLDARFLFQTSADGAVLYANGEAYPLTDVQTATWIAENDDLDVSDIDELPETTVELLCTLFNRGLLDFEEE</sequence>
<dbReference type="Pfam" id="PF20514">
    <property type="entry name" value="WHD_ROXA"/>
    <property type="match status" value="1"/>
</dbReference>
<dbReference type="SMART" id="SM00558">
    <property type="entry name" value="JmjC"/>
    <property type="match status" value="1"/>
</dbReference>
<dbReference type="RefSeq" id="WP_259053756.1">
    <property type="nucleotide sequence ID" value="NZ_JANUCT010000002.1"/>
</dbReference>
<keyword evidence="8" id="KW-1185">Reference proteome</keyword>
<evidence type="ECO:0000256" key="4">
    <source>
        <dbReference type="ARBA" id="ARBA00023002"/>
    </source>
</evidence>
<dbReference type="EC" id="1.14.11.47" evidence="7"/>
<dbReference type="Gene3D" id="2.60.120.650">
    <property type="entry name" value="Cupin"/>
    <property type="match status" value="1"/>
</dbReference>
<dbReference type="GO" id="GO:0016706">
    <property type="term" value="F:2-oxoglutarate-dependent dioxygenase activity"/>
    <property type="evidence" value="ECO:0007669"/>
    <property type="project" value="TreeGrafter"/>
</dbReference>
<dbReference type="Pfam" id="PF08007">
    <property type="entry name" value="JmjC_2"/>
    <property type="match status" value="1"/>
</dbReference>
<accession>A0AAE3HJC3</accession>
<keyword evidence="7" id="KW-0687">Ribonucleoprotein</keyword>
<feature type="domain" description="JmjC" evidence="6">
    <location>
        <begin position="109"/>
        <end position="237"/>
    </location>
</feature>
<evidence type="ECO:0000256" key="3">
    <source>
        <dbReference type="ARBA" id="ARBA00022964"/>
    </source>
</evidence>
<dbReference type="EMBL" id="JANUCT010000002">
    <property type="protein sequence ID" value="MCS3902268.1"/>
    <property type="molecule type" value="Genomic_DNA"/>
</dbReference>
<keyword evidence="2" id="KW-0479">Metal-binding</keyword>
<evidence type="ECO:0000256" key="5">
    <source>
        <dbReference type="ARBA" id="ARBA00023004"/>
    </source>
</evidence>
<dbReference type="GO" id="GO:0005840">
    <property type="term" value="C:ribosome"/>
    <property type="evidence" value="ECO:0007669"/>
    <property type="project" value="UniProtKB-KW"/>
</dbReference>
<dbReference type="Proteomes" id="UP001204445">
    <property type="component" value="Unassembled WGS sequence"/>
</dbReference>
<evidence type="ECO:0000256" key="2">
    <source>
        <dbReference type="ARBA" id="ARBA00022723"/>
    </source>
</evidence>
<evidence type="ECO:0000313" key="8">
    <source>
        <dbReference type="Proteomes" id="UP001204445"/>
    </source>
</evidence>
<dbReference type="SUPFAM" id="SSF51197">
    <property type="entry name" value="Clavaminate synthase-like"/>
    <property type="match status" value="1"/>
</dbReference>
<dbReference type="PROSITE" id="PS51184">
    <property type="entry name" value="JMJC"/>
    <property type="match status" value="1"/>
</dbReference>
<comment type="cofactor">
    <cofactor evidence="1">
        <name>Fe(2+)</name>
        <dbReference type="ChEBI" id="CHEBI:29033"/>
    </cofactor>
</comment>
<keyword evidence="7" id="KW-0689">Ribosomal protein</keyword>
<dbReference type="PANTHER" id="PTHR13096:SF8">
    <property type="entry name" value="RIBOSOMAL OXYGENASE 1"/>
    <property type="match status" value="1"/>
</dbReference>
<proteinExistence type="predicted"/>
<dbReference type="InterPro" id="IPR046799">
    <property type="entry name" value="ROXA-like_wH"/>
</dbReference>
<evidence type="ECO:0000313" key="7">
    <source>
        <dbReference type="EMBL" id="MCS3902268.1"/>
    </source>
</evidence>
<dbReference type="PANTHER" id="PTHR13096">
    <property type="entry name" value="MINA53 MYC INDUCED NUCLEAR ANTIGEN"/>
    <property type="match status" value="1"/>
</dbReference>
<keyword evidence="5" id="KW-0408">Iron</keyword>
<protein>
    <submittedName>
        <fullName evidence="7">50S ribosomal protein L16 3-hydroxylase</fullName>
        <ecNumber evidence="7">1.14.11.47</ecNumber>
    </submittedName>
</protein>
<keyword evidence="3" id="KW-0223">Dioxygenase</keyword>
<keyword evidence="4 7" id="KW-0560">Oxidoreductase</keyword>
<dbReference type="Gene3D" id="3.40.366.30">
    <property type="entry name" value="50S ribosomal protein L16 arginine hydroxylase, Chain A, Domain 2"/>
    <property type="match status" value="1"/>
</dbReference>
<dbReference type="GO" id="GO:0046872">
    <property type="term" value="F:metal ion binding"/>
    <property type="evidence" value="ECO:0007669"/>
    <property type="project" value="UniProtKB-KW"/>
</dbReference>
<reference evidence="7" key="1">
    <citation type="submission" date="2022-08" db="EMBL/GenBank/DDBJ databases">
        <title>Genomic Encyclopedia of Type Strains, Phase III (KMG-III): the genomes of soil and plant-associated and newly described type strains.</title>
        <authorList>
            <person name="Whitman W."/>
        </authorList>
    </citation>
    <scope>NUCLEOTIDE SEQUENCE</scope>
    <source>
        <strain evidence="7">HMT 1</strain>
    </source>
</reference>
<evidence type="ECO:0000256" key="1">
    <source>
        <dbReference type="ARBA" id="ARBA00001954"/>
    </source>
</evidence>
<name>A0AAE3HJC3_9GAMM</name>
<dbReference type="InterPro" id="IPR003347">
    <property type="entry name" value="JmjC_dom"/>
</dbReference>
<dbReference type="AlphaFoldDB" id="A0AAE3HJC3"/>
<organism evidence="7 8">
    <name type="scientific">Methylohalomonas lacus</name>
    <dbReference type="NCBI Taxonomy" id="398773"/>
    <lineage>
        <taxon>Bacteria</taxon>
        <taxon>Pseudomonadati</taxon>
        <taxon>Pseudomonadota</taxon>
        <taxon>Gammaproteobacteria</taxon>
        <taxon>Methylohalomonadales</taxon>
        <taxon>Methylohalomonadaceae</taxon>
        <taxon>Methylohalomonas</taxon>
    </lineage>
</organism>
<gene>
    <name evidence="7" type="ORF">J2T55_000264</name>
</gene>
<comment type="caution">
    <text evidence="7">The sequence shown here is derived from an EMBL/GenBank/DDBJ whole genome shotgun (WGS) entry which is preliminary data.</text>
</comment>